<dbReference type="InterPro" id="IPR058663">
    <property type="entry name" value="PucR-like_N"/>
</dbReference>
<name>A0A5N8XW80_9ACTN</name>
<keyword evidence="5" id="KW-1185">Reference proteome</keyword>
<dbReference type="InterPro" id="IPR025736">
    <property type="entry name" value="PucR_C-HTH_dom"/>
</dbReference>
<dbReference type="Pfam" id="PF13556">
    <property type="entry name" value="HTH_30"/>
    <property type="match status" value="1"/>
</dbReference>
<gene>
    <name evidence="4" type="ORF">FNH08_42085</name>
</gene>
<dbReference type="Pfam" id="PF25906">
    <property type="entry name" value="PucR-like_N"/>
    <property type="match status" value="1"/>
</dbReference>
<dbReference type="Proteomes" id="UP000400924">
    <property type="component" value="Unassembled WGS sequence"/>
</dbReference>
<accession>A0A5N8XW80</accession>
<proteinExistence type="predicted"/>
<dbReference type="OrthoDB" id="3449988at2"/>
<feature type="domain" description="PucR-like N-terminal" evidence="3">
    <location>
        <begin position="53"/>
        <end position="212"/>
    </location>
</feature>
<organism evidence="4 5">
    <name type="scientific">Streptomyces spongiae</name>
    <dbReference type="NCBI Taxonomy" id="565072"/>
    <lineage>
        <taxon>Bacteria</taxon>
        <taxon>Bacillati</taxon>
        <taxon>Actinomycetota</taxon>
        <taxon>Actinomycetes</taxon>
        <taxon>Kitasatosporales</taxon>
        <taxon>Streptomycetaceae</taxon>
        <taxon>Streptomyces</taxon>
    </lineage>
</organism>
<feature type="region of interest" description="Disordered" evidence="1">
    <location>
        <begin position="20"/>
        <end position="39"/>
    </location>
</feature>
<sequence length="447" mass="49152">MDKPTNSSCHEGELTCRVIREEHPGKDEPAGTRRGNVTVTDPPLVPLTVAGPPLSAMLRPHLADAVAEIERQVRQQSLDAGRPLDGDYAQVVHEVIHETVAFFVDSLAQEEPDVGELAALYFRLGTEAARRGRGLDRLQTALRLSSQVACRRFIKDAYRFGWPKETLSHLTDHLFELLARAADAGAQGYARQQGHMASDRERRRARLRDLLVREPAPAPEAIADQARSAEWKVPVSLAVVALRPAGSPLPAQNGGRSPNRVLPPDVLADWEAPAPYLVVPDPDSAGRDWLPALLRRLGPAAIGPTVPPERTATSLRWARHTIALVERGILDADRPVRAADHTALLAGACAEDLIDTTATDTLAPLLALPPRRRTPLLATLLTYLQCGDNAVLTGERLHIHEQTVRYRLRRITELTGHTGHDPAHRLDLMLTLTWLIHAEGREAPRER</sequence>
<comment type="caution">
    <text evidence="4">The sequence shown here is derived from an EMBL/GenBank/DDBJ whole genome shotgun (WGS) entry which is preliminary data.</text>
</comment>
<feature type="compositionally biased region" description="Basic and acidic residues" evidence="1">
    <location>
        <begin position="20"/>
        <end position="31"/>
    </location>
</feature>
<dbReference type="PANTHER" id="PTHR33744">
    <property type="entry name" value="CARBOHYDRATE DIACID REGULATOR"/>
    <property type="match status" value="1"/>
</dbReference>
<evidence type="ECO:0000256" key="1">
    <source>
        <dbReference type="SAM" id="MobiDB-lite"/>
    </source>
</evidence>
<dbReference type="Gene3D" id="1.10.10.2840">
    <property type="entry name" value="PucR C-terminal helix-turn-helix domain"/>
    <property type="match status" value="1"/>
</dbReference>
<evidence type="ECO:0000313" key="4">
    <source>
        <dbReference type="EMBL" id="MPY63516.1"/>
    </source>
</evidence>
<feature type="domain" description="PucR C-terminal helix-turn-helix" evidence="2">
    <location>
        <begin position="376"/>
        <end position="432"/>
    </location>
</feature>
<protein>
    <submittedName>
        <fullName evidence="4">PucR family transcriptional regulator</fullName>
    </submittedName>
</protein>
<dbReference type="PANTHER" id="PTHR33744:SF1">
    <property type="entry name" value="DNA-BINDING TRANSCRIPTIONAL ACTIVATOR ADER"/>
    <property type="match status" value="1"/>
</dbReference>
<dbReference type="EMBL" id="VJZC01000584">
    <property type="protein sequence ID" value="MPY63516.1"/>
    <property type="molecule type" value="Genomic_DNA"/>
</dbReference>
<dbReference type="InterPro" id="IPR051448">
    <property type="entry name" value="CdaR-like_regulators"/>
</dbReference>
<dbReference type="AlphaFoldDB" id="A0A5N8XW80"/>
<evidence type="ECO:0000259" key="2">
    <source>
        <dbReference type="Pfam" id="PF13556"/>
    </source>
</evidence>
<evidence type="ECO:0000313" key="5">
    <source>
        <dbReference type="Proteomes" id="UP000400924"/>
    </source>
</evidence>
<evidence type="ECO:0000259" key="3">
    <source>
        <dbReference type="Pfam" id="PF25906"/>
    </source>
</evidence>
<reference evidence="4 5" key="1">
    <citation type="submission" date="2019-07" db="EMBL/GenBank/DDBJ databases">
        <title>New species of Amycolatopsis and Streptomyces.</title>
        <authorList>
            <person name="Duangmal K."/>
            <person name="Teo W.F.A."/>
            <person name="Lipun K."/>
        </authorList>
    </citation>
    <scope>NUCLEOTIDE SEQUENCE [LARGE SCALE GENOMIC DNA]</scope>
    <source>
        <strain evidence="4 5">NBRC 106415</strain>
    </source>
</reference>
<dbReference type="InterPro" id="IPR042070">
    <property type="entry name" value="PucR_C-HTH_sf"/>
</dbReference>